<dbReference type="PROSITE" id="PS00108">
    <property type="entry name" value="PROTEIN_KINASE_ST"/>
    <property type="match status" value="1"/>
</dbReference>
<dbReference type="Gene3D" id="1.10.510.10">
    <property type="entry name" value="Transferase(Phosphotransferase) domain 1"/>
    <property type="match status" value="1"/>
</dbReference>
<dbReference type="PROSITE" id="PS50011">
    <property type="entry name" value="PROTEIN_KINASE_DOM"/>
    <property type="match status" value="1"/>
</dbReference>
<dbReference type="InterPro" id="IPR011009">
    <property type="entry name" value="Kinase-like_dom_sf"/>
</dbReference>
<dbReference type="GO" id="GO:0005524">
    <property type="term" value="F:ATP binding"/>
    <property type="evidence" value="ECO:0007669"/>
    <property type="project" value="InterPro"/>
</dbReference>
<feature type="domain" description="Protein kinase" evidence="2">
    <location>
        <begin position="213"/>
        <end position="693"/>
    </location>
</feature>
<dbReference type="GO" id="GO:0044773">
    <property type="term" value="P:mitotic DNA damage checkpoint signaling"/>
    <property type="evidence" value="ECO:0007669"/>
    <property type="project" value="TreeGrafter"/>
</dbReference>
<dbReference type="AlphaFoldDB" id="A0A9D5HW74"/>
<protein>
    <submittedName>
        <fullName evidence="3">CMGC/MAPK protein kinase</fullName>
    </submittedName>
</protein>
<keyword evidence="3" id="KW-0418">Kinase</keyword>
<evidence type="ECO:0000313" key="3">
    <source>
        <dbReference type="EMBL" id="KAJ1605618.1"/>
    </source>
</evidence>
<organism evidence="3">
    <name type="scientific">Cryptosporidium canis</name>
    <dbReference type="NCBI Taxonomy" id="195482"/>
    <lineage>
        <taxon>Eukaryota</taxon>
        <taxon>Sar</taxon>
        <taxon>Alveolata</taxon>
        <taxon>Apicomplexa</taxon>
        <taxon>Conoidasida</taxon>
        <taxon>Coccidia</taxon>
        <taxon>Eucoccidiorida</taxon>
        <taxon>Eimeriorina</taxon>
        <taxon>Cryptosporidiidae</taxon>
        <taxon>Cryptosporidium</taxon>
    </lineage>
</organism>
<keyword evidence="3" id="KW-0808">Transferase</keyword>
<dbReference type="Pfam" id="PF00069">
    <property type="entry name" value="Pkinase"/>
    <property type="match status" value="1"/>
</dbReference>
<dbReference type="GO" id="GO:0005634">
    <property type="term" value="C:nucleus"/>
    <property type="evidence" value="ECO:0007669"/>
    <property type="project" value="TreeGrafter"/>
</dbReference>
<dbReference type="InterPro" id="IPR000719">
    <property type="entry name" value="Prot_kinase_dom"/>
</dbReference>
<dbReference type="PANTHER" id="PTHR44167">
    <property type="entry name" value="OVARIAN-SPECIFIC SERINE/THREONINE-PROTEIN KINASE LOK-RELATED"/>
    <property type="match status" value="1"/>
</dbReference>
<dbReference type="InterPro" id="IPR008271">
    <property type="entry name" value="Ser/Thr_kinase_AS"/>
</dbReference>
<evidence type="ECO:0000259" key="2">
    <source>
        <dbReference type="PROSITE" id="PS50011"/>
    </source>
</evidence>
<dbReference type="Proteomes" id="UP001067231">
    <property type="component" value="Unassembled WGS sequence"/>
</dbReference>
<dbReference type="GO" id="GO:0004674">
    <property type="term" value="F:protein serine/threonine kinase activity"/>
    <property type="evidence" value="ECO:0007669"/>
    <property type="project" value="TreeGrafter"/>
</dbReference>
<comment type="caution">
    <text evidence="3">The sequence shown here is derived from an EMBL/GenBank/DDBJ whole genome shotgun (WGS) entry which is preliminary data.</text>
</comment>
<dbReference type="SMART" id="SM00220">
    <property type="entry name" value="S_TKc"/>
    <property type="match status" value="1"/>
</dbReference>
<proteinExistence type="predicted"/>
<evidence type="ECO:0000256" key="1">
    <source>
        <dbReference type="SAM" id="MobiDB-lite"/>
    </source>
</evidence>
<feature type="region of interest" description="Disordered" evidence="1">
    <location>
        <begin position="491"/>
        <end position="514"/>
    </location>
</feature>
<dbReference type="SUPFAM" id="SSF56112">
    <property type="entry name" value="Protein kinase-like (PK-like)"/>
    <property type="match status" value="1"/>
</dbReference>
<name>A0A9D5HW74_9CRYT</name>
<dbReference type="EMBL" id="JAPCXC010000093">
    <property type="protein sequence ID" value="KAJ1605618.1"/>
    <property type="molecule type" value="Genomic_DNA"/>
</dbReference>
<accession>A0A9D5HW74</accession>
<dbReference type="PANTHER" id="PTHR44167:SF30">
    <property type="entry name" value="PHOSPHORYLASE KINASE"/>
    <property type="match status" value="1"/>
</dbReference>
<sequence length="694" mass="79855">MNHGVDLGQPGSLDGKSCEKTSYLDQEYSVISKDNDAYLLLFKMMDHDKQRMLMLLSGDGYSSSFQPKKGKDAELGVIIKKYSPRSWTKVDVHRLKELSALKKGVFERKSGAAHIKMLRDLEYRTESTPNSVLRIDYTNRLLLEGGSDLSLLPNIEHENLTSSELALYTERSLIRASDRIVGLGYRGTSSLARSPEIQEEHHSAYPDDHIKGLIRYFKFNKGSYGEVWRGLAFTEYLSEPFGNCGNERPLEKDRLNWRRGELLNHELNSLIIDVMNMLQNDFRRSQRSYEDHTAPQSSEQDSEVLDVVMKKMSHDLEESRMLYSVVREVFFGIVLYCSPHVSRFLHIFEESVEDQKDTSQSSVKSNIWLVYRYEGVSLGNLLFEIGEDGSLAPSTFWWKRVKSKGEGVFKEILYQILLGISSAHRIGIIHRDIKPSNIFIAQEKDQSGQDRLYVRVGDWGSAMITEESRINEDTFVGDNHREMEEALYGKTGPTSEDETEGFQPPEVQFRSFGSDSSKRELRRLSYDIWSVGIVMLQMAWGNLQVFSVLNEDSEFQHLLKRAMFHIKHIISEENQTELTQEELVNDSVYRLSLMRLCLLDMEEGNHGYSSKLDAFISQVIEMSIKKSIKNSSQEVVGITKRCSYEDLRDLIRKHDPSGVGLESREALDLLKRLLKPRHKERISIREALEHSYFS</sequence>
<dbReference type="OrthoDB" id="10264738at2759"/>
<reference evidence="3" key="1">
    <citation type="submission" date="2022-10" db="EMBL/GenBank/DDBJ databases">
        <title>Adaptive evolution leads to modifications in subtelomeric GC content in a zoonotic Cryptosporidium species.</title>
        <authorList>
            <person name="Li J."/>
            <person name="Feng Y."/>
            <person name="Xiao L."/>
        </authorList>
    </citation>
    <scope>NUCLEOTIDE SEQUENCE</scope>
    <source>
        <strain evidence="3">33844</strain>
    </source>
</reference>
<gene>
    <name evidence="3" type="ORF">OJ253_3072</name>
</gene>